<dbReference type="OrthoDB" id="65569at2759"/>
<dbReference type="InterPro" id="IPR001360">
    <property type="entry name" value="Glyco_hydro_1"/>
</dbReference>
<evidence type="ECO:0000256" key="1">
    <source>
        <dbReference type="ARBA" id="ARBA00010838"/>
    </source>
</evidence>
<keyword evidence="3" id="KW-0326">Glycosidase</keyword>
<dbReference type="Pfam" id="PF00232">
    <property type="entry name" value="Glyco_hydro_1"/>
    <property type="match status" value="1"/>
</dbReference>
<dbReference type="PRINTS" id="PR00131">
    <property type="entry name" value="GLHYDRLASE1"/>
</dbReference>
<dbReference type="AlphaFoldDB" id="A0A8T2UXL7"/>
<evidence type="ECO:0000256" key="3">
    <source>
        <dbReference type="ARBA" id="ARBA00023295"/>
    </source>
</evidence>
<keyword evidence="2" id="KW-0378">Hydrolase</keyword>
<evidence type="ECO:0000256" key="4">
    <source>
        <dbReference type="RuleBase" id="RU003690"/>
    </source>
</evidence>
<name>A0A8T2UXL7_CERRI</name>
<dbReference type="EMBL" id="CM035409">
    <property type="protein sequence ID" value="KAH7439468.1"/>
    <property type="molecule type" value="Genomic_DNA"/>
</dbReference>
<organism evidence="5 6">
    <name type="scientific">Ceratopteris richardii</name>
    <name type="common">Triangle waterfern</name>
    <dbReference type="NCBI Taxonomy" id="49495"/>
    <lineage>
        <taxon>Eukaryota</taxon>
        <taxon>Viridiplantae</taxon>
        <taxon>Streptophyta</taxon>
        <taxon>Embryophyta</taxon>
        <taxon>Tracheophyta</taxon>
        <taxon>Polypodiopsida</taxon>
        <taxon>Polypodiidae</taxon>
        <taxon>Polypodiales</taxon>
        <taxon>Pteridineae</taxon>
        <taxon>Pteridaceae</taxon>
        <taxon>Parkerioideae</taxon>
        <taxon>Ceratopteris</taxon>
    </lineage>
</organism>
<dbReference type="InterPro" id="IPR017853">
    <property type="entry name" value="GH"/>
</dbReference>
<dbReference type="PANTHER" id="PTHR10353">
    <property type="entry name" value="GLYCOSYL HYDROLASE"/>
    <property type="match status" value="1"/>
</dbReference>
<sequence>MAQMGVDAYRFSISWSRIYPGANEQVNKAGIEHYNHVIDALLQKGIEPYVTLYHWDLPQALQDKYGGWLSENIIDDFLLFSDTCFEYFGDRVKHWITINEPYSFASQGYSGFGTHAPGSCSIRAKCREGDSNLEPYITGHNALLAHASVVALYKEKYQAQQHGLIGITLDSRWYEPLNEESVADMVASRRALDFHLGWFLRPLVFGDYPASMKRLPTFQKGSTNRQQASVKGSFDFIGLNHYTTTYVKAGHASYIVASLHNINPDGHFQVCYKRNGKSIGPQSPGAKWLYVVPWGFKKLLDYVRIQYNNPLIIITENGYADINQHPMTSLKSILNDEWRISYHQDYLTNLLLSIKDGSNVKGYFIWSLLDNWEWGLGFTARFGLHFVDYLGNFTRCPKKSATWFQKFLEK</sequence>
<evidence type="ECO:0000256" key="2">
    <source>
        <dbReference type="ARBA" id="ARBA00022801"/>
    </source>
</evidence>
<dbReference type="OMA" id="GYNDEIC"/>
<gene>
    <name evidence="5" type="ORF">KP509_04G063100</name>
</gene>
<dbReference type="Proteomes" id="UP000825935">
    <property type="component" value="Chromosome 4"/>
</dbReference>
<dbReference type="PANTHER" id="PTHR10353:SF36">
    <property type="entry name" value="LP05116P"/>
    <property type="match status" value="1"/>
</dbReference>
<protein>
    <submittedName>
        <fullName evidence="5">Uncharacterized protein</fullName>
    </submittedName>
</protein>
<proteinExistence type="inferred from homology"/>
<evidence type="ECO:0000313" key="5">
    <source>
        <dbReference type="EMBL" id="KAH7439468.1"/>
    </source>
</evidence>
<dbReference type="GO" id="GO:0008422">
    <property type="term" value="F:beta-glucosidase activity"/>
    <property type="evidence" value="ECO:0007669"/>
    <property type="project" value="TreeGrafter"/>
</dbReference>
<reference evidence="5" key="1">
    <citation type="submission" date="2021-08" db="EMBL/GenBank/DDBJ databases">
        <title>WGS assembly of Ceratopteris richardii.</title>
        <authorList>
            <person name="Marchant D.B."/>
            <person name="Chen G."/>
            <person name="Jenkins J."/>
            <person name="Shu S."/>
            <person name="Leebens-Mack J."/>
            <person name="Grimwood J."/>
            <person name="Schmutz J."/>
            <person name="Soltis P."/>
            <person name="Soltis D."/>
            <person name="Chen Z.-H."/>
        </authorList>
    </citation>
    <scope>NUCLEOTIDE SEQUENCE</scope>
    <source>
        <strain evidence="5">Whitten #5841</strain>
        <tissue evidence="5">Leaf</tissue>
    </source>
</reference>
<evidence type="ECO:0000313" key="6">
    <source>
        <dbReference type="Proteomes" id="UP000825935"/>
    </source>
</evidence>
<dbReference type="Gene3D" id="3.20.20.80">
    <property type="entry name" value="Glycosidases"/>
    <property type="match status" value="1"/>
</dbReference>
<dbReference type="SUPFAM" id="SSF51445">
    <property type="entry name" value="(Trans)glycosidases"/>
    <property type="match status" value="1"/>
</dbReference>
<keyword evidence="6" id="KW-1185">Reference proteome</keyword>
<comment type="similarity">
    <text evidence="1 4">Belongs to the glycosyl hydrolase 1 family.</text>
</comment>
<accession>A0A8T2UXL7</accession>
<dbReference type="GO" id="GO:0005975">
    <property type="term" value="P:carbohydrate metabolic process"/>
    <property type="evidence" value="ECO:0007669"/>
    <property type="project" value="InterPro"/>
</dbReference>
<dbReference type="FunFam" id="3.20.20.80:FF:000020">
    <property type="entry name" value="Beta-glucosidase 12"/>
    <property type="match status" value="1"/>
</dbReference>
<comment type="caution">
    <text evidence="5">The sequence shown here is derived from an EMBL/GenBank/DDBJ whole genome shotgun (WGS) entry which is preliminary data.</text>
</comment>